<accession>A0A9D2PVF7</accession>
<feature type="transmembrane region" description="Helical" evidence="1">
    <location>
        <begin position="54"/>
        <end position="76"/>
    </location>
</feature>
<feature type="transmembrane region" description="Helical" evidence="1">
    <location>
        <begin position="138"/>
        <end position="158"/>
    </location>
</feature>
<keyword evidence="1" id="KW-0812">Transmembrane</keyword>
<keyword evidence="1" id="KW-0472">Membrane</keyword>
<organism evidence="2 3">
    <name type="scientific">Candidatus Brachybacterium intestinipullorum</name>
    <dbReference type="NCBI Taxonomy" id="2838512"/>
    <lineage>
        <taxon>Bacteria</taxon>
        <taxon>Bacillati</taxon>
        <taxon>Actinomycetota</taxon>
        <taxon>Actinomycetes</taxon>
        <taxon>Micrococcales</taxon>
        <taxon>Dermabacteraceae</taxon>
        <taxon>Brachybacterium</taxon>
    </lineage>
</organism>
<dbReference type="EMBL" id="DWWC01000002">
    <property type="protein sequence ID" value="HJC68058.1"/>
    <property type="molecule type" value="Genomic_DNA"/>
</dbReference>
<dbReference type="CDD" id="cd21809">
    <property type="entry name" value="ABC-2_lan_permease-like"/>
    <property type="match status" value="1"/>
</dbReference>
<dbReference type="AlphaFoldDB" id="A0A9D2PVF7"/>
<evidence type="ECO:0000313" key="3">
    <source>
        <dbReference type="Proteomes" id="UP000823854"/>
    </source>
</evidence>
<protein>
    <submittedName>
        <fullName evidence="2">ABC transporter permease</fullName>
    </submittedName>
</protein>
<evidence type="ECO:0000256" key="1">
    <source>
        <dbReference type="SAM" id="Phobius"/>
    </source>
</evidence>
<proteinExistence type="predicted"/>
<gene>
    <name evidence="2" type="ORF">H9932_00045</name>
</gene>
<feature type="transmembrane region" description="Helical" evidence="1">
    <location>
        <begin position="15"/>
        <end position="34"/>
    </location>
</feature>
<evidence type="ECO:0000313" key="2">
    <source>
        <dbReference type="EMBL" id="HJC68058.1"/>
    </source>
</evidence>
<dbReference type="Proteomes" id="UP000823854">
    <property type="component" value="Unassembled WGS sequence"/>
</dbReference>
<name>A0A9D2PVF7_9MICO</name>
<feature type="transmembrane region" description="Helical" evidence="1">
    <location>
        <begin position="165"/>
        <end position="186"/>
    </location>
</feature>
<dbReference type="Pfam" id="PF12730">
    <property type="entry name" value="ABC2_membrane_4"/>
    <property type="match status" value="1"/>
</dbReference>
<reference evidence="2" key="1">
    <citation type="journal article" date="2021" name="PeerJ">
        <title>Extensive microbial diversity within the chicken gut microbiome revealed by metagenomics and culture.</title>
        <authorList>
            <person name="Gilroy R."/>
            <person name="Ravi A."/>
            <person name="Getino M."/>
            <person name="Pursley I."/>
            <person name="Horton D.L."/>
            <person name="Alikhan N.F."/>
            <person name="Baker D."/>
            <person name="Gharbi K."/>
            <person name="Hall N."/>
            <person name="Watson M."/>
            <person name="Adriaenssens E.M."/>
            <person name="Foster-Nyarko E."/>
            <person name="Jarju S."/>
            <person name="Secka A."/>
            <person name="Antonio M."/>
            <person name="Oren A."/>
            <person name="Chaudhuri R.R."/>
            <person name="La Ragione R."/>
            <person name="Hildebrand F."/>
            <person name="Pallen M.J."/>
        </authorList>
    </citation>
    <scope>NUCLEOTIDE SEQUENCE</scope>
    <source>
        <strain evidence="2">CHK130-7132</strain>
    </source>
</reference>
<feature type="transmembrane region" description="Helical" evidence="1">
    <location>
        <begin position="220"/>
        <end position="242"/>
    </location>
</feature>
<sequence>MDALTAELIKLKRSLAWPIVIGLPVVLVLAGAATQLADGTTPEDGWDTVWLQSVGFYGLFPLAVGIAVLGSLVWRVEHRGSNWNALMSSPASSLRIVVAKAAVIAGLTALMQIILYLSVLAIGKLAFSLEGMPDSQHLSITALLVVATVPAAVLQSGLSMLMRSFAVPIAVALLASGFSTAALMVAGNAALVSPYGLATRTALLGTGSFVDEGTITGGDVAAILIAAALGTVVLVLCTTAVLEHRDTRV</sequence>
<feature type="transmembrane region" description="Helical" evidence="1">
    <location>
        <begin position="97"/>
        <end position="118"/>
    </location>
</feature>
<keyword evidence="1" id="KW-1133">Transmembrane helix</keyword>
<comment type="caution">
    <text evidence="2">The sequence shown here is derived from an EMBL/GenBank/DDBJ whole genome shotgun (WGS) entry which is preliminary data.</text>
</comment>
<reference evidence="2" key="2">
    <citation type="submission" date="2021-04" db="EMBL/GenBank/DDBJ databases">
        <authorList>
            <person name="Gilroy R."/>
        </authorList>
    </citation>
    <scope>NUCLEOTIDE SEQUENCE</scope>
    <source>
        <strain evidence="2">CHK130-7132</strain>
    </source>
</reference>